<evidence type="ECO:0000313" key="4">
    <source>
        <dbReference type="WBParaSite" id="GPUH_0000724101-mRNA-1"/>
    </source>
</evidence>
<organism evidence="4">
    <name type="scientific">Gongylonema pulchrum</name>
    <dbReference type="NCBI Taxonomy" id="637853"/>
    <lineage>
        <taxon>Eukaryota</taxon>
        <taxon>Metazoa</taxon>
        <taxon>Ecdysozoa</taxon>
        <taxon>Nematoda</taxon>
        <taxon>Chromadorea</taxon>
        <taxon>Rhabditida</taxon>
        <taxon>Spirurina</taxon>
        <taxon>Spiruromorpha</taxon>
        <taxon>Spiruroidea</taxon>
        <taxon>Gongylonematidae</taxon>
        <taxon>Gongylonema</taxon>
    </lineage>
</organism>
<sequence>MVLRSTESPRPSKVWREGGESAAVAWCGGYFSWGDTGSQEWVLRSQSNKTENFLPLANKEAESTRKEAEKLKKKKLAAVRKSRSHDGFK</sequence>
<feature type="compositionally biased region" description="Basic residues" evidence="1">
    <location>
        <begin position="71"/>
        <end position="83"/>
    </location>
</feature>
<feature type="region of interest" description="Disordered" evidence="1">
    <location>
        <begin position="57"/>
        <end position="89"/>
    </location>
</feature>
<dbReference type="EMBL" id="UYRT01018389">
    <property type="protein sequence ID" value="VDK57665.1"/>
    <property type="molecule type" value="Genomic_DNA"/>
</dbReference>
<reference evidence="2 3" key="2">
    <citation type="submission" date="2018-11" db="EMBL/GenBank/DDBJ databases">
        <authorList>
            <consortium name="Pathogen Informatics"/>
        </authorList>
    </citation>
    <scope>NUCLEOTIDE SEQUENCE [LARGE SCALE GENOMIC DNA]</scope>
</reference>
<proteinExistence type="predicted"/>
<evidence type="ECO:0000256" key="1">
    <source>
        <dbReference type="SAM" id="MobiDB-lite"/>
    </source>
</evidence>
<name>A0A183DEU1_9BILA</name>
<feature type="compositionally biased region" description="Basic and acidic residues" evidence="1">
    <location>
        <begin position="59"/>
        <end position="70"/>
    </location>
</feature>
<protein>
    <submittedName>
        <fullName evidence="2 4">Uncharacterized protein</fullName>
    </submittedName>
</protein>
<dbReference type="WBParaSite" id="GPUH_0000724101-mRNA-1">
    <property type="protein sequence ID" value="GPUH_0000724101-mRNA-1"/>
    <property type="gene ID" value="GPUH_0000724101"/>
</dbReference>
<evidence type="ECO:0000313" key="3">
    <source>
        <dbReference type="Proteomes" id="UP000271098"/>
    </source>
</evidence>
<keyword evidence="3" id="KW-1185">Reference proteome</keyword>
<gene>
    <name evidence="2" type="ORF">GPUH_LOCUS7231</name>
</gene>
<dbReference type="AlphaFoldDB" id="A0A183DEU1"/>
<accession>A0A183DEU1</accession>
<reference evidence="4" key="1">
    <citation type="submission" date="2016-06" db="UniProtKB">
        <authorList>
            <consortium name="WormBaseParasite"/>
        </authorList>
    </citation>
    <scope>IDENTIFICATION</scope>
</reference>
<dbReference type="Proteomes" id="UP000271098">
    <property type="component" value="Unassembled WGS sequence"/>
</dbReference>
<evidence type="ECO:0000313" key="2">
    <source>
        <dbReference type="EMBL" id="VDK57665.1"/>
    </source>
</evidence>